<dbReference type="NCBIfam" id="NF033105">
    <property type="entry name" value="bla_subclass_B3"/>
    <property type="match status" value="1"/>
</dbReference>
<comment type="caution">
    <text evidence="3">The sequence shown here is derived from an EMBL/GenBank/DDBJ whole genome shotgun (WGS) entry which is preliminary data.</text>
</comment>
<sequence>MSRVIKSSVVAMFLAATLSTAALARPASPEWTGERLAGACAGREGWSDPAPPAHIYGTTWYVGTCGIAAILVTSQEGHVLIDGGPADAAPLILANIRKLGFDPADVRWILTSHEHFDHIGGVAQLQRKTGARVAALAAAKRVLETGKPSTDDPQAARLDGSSPVPVARVLADGDSVTLGPLAITVHETPAHSPGSASWTWQACDEKFACRMIAYADSATTISADGYRFTDHPDRVARVHTGHARIAVLPCDVLVTPHPSASEFFARLSGKGALVDAGACRSYARSAEEKFAARLAGEAGSTGE</sequence>
<dbReference type="NCBIfam" id="NF012229">
    <property type="entry name" value="bla_class_B_core"/>
    <property type="match status" value="1"/>
</dbReference>
<dbReference type="CDD" id="cd16315">
    <property type="entry name" value="EVM-1-like_MBL-B3"/>
    <property type="match status" value="1"/>
</dbReference>
<dbReference type="Proteomes" id="UP000608154">
    <property type="component" value="Unassembled WGS sequence"/>
</dbReference>
<dbReference type="Gene3D" id="3.60.15.10">
    <property type="entry name" value="Ribonuclease Z/Hydroxyacylglutathione hydrolase-like"/>
    <property type="match status" value="1"/>
</dbReference>
<feature type="domain" description="Metallo-beta-lactamase" evidence="2">
    <location>
        <begin position="66"/>
        <end position="242"/>
    </location>
</feature>
<protein>
    <submittedName>
        <fullName evidence="3">HARLDQ motif MBL-fold protein</fullName>
    </submittedName>
</protein>
<dbReference type="PANTHER" id="PTHR42951:SF17">
    <property type="entry name" value="METALLO-BETA-LACTAMASE DOMAIN-CONTAINING PROTEIN"/>
    <property type="match status" value="1"/>
</dbReference>
<dbReference type="PANTHER" id="PTHR42951">
    <property type="entry name" value="METALLO-BETA-LACTAMASE DOMAIN-CONTAINING"/>
    <property type="match status" value="1"/>
</dbReference>
<keyword evidence="1" id="KW-0732">Signal</keyword>
<dbReference type="SUPFAM" id="SSF56281">
    <property type="entry name" value="Metallo-hydrolase/oxidoreductase"/>
    <property type="match status" value="1"/>
</dbReference>
<dbReference type="EMBL" id="BMHK01000042">
    <property type="protein sequence ID" value="GGC14293.1"/>
    <property type="molecule type" value="Genomic_DNA"/>
</dbReference>
<evidence type="ECO:0000313" key="3">
    <source>
        <dbReference type="EMBL" id="GGC14293.1"/>
    </source>
</evidence>
<feature type="chain" id="PRO_5037540555" evidence="1">
    <location>
        <begin position="25"/>
        <end position="303"/>
    </location>
</feature>
<evidence type="ECO:0000256" key="1">
    <source>
        <dbReference type="SAM" id="SignalP"/>
    </source>
</evidence>
<feature type="signal peptide" evidence="1">
    <location>
        <begin position="1"/>
        <end position="24"/>
    </location>
</feature>
<dbReference type="RefSeq" id="WP_188772983.1">
    <property type="nucleotide sequence ID" value="NZ_BMHK01000042.1"/>
</dbReference>
<dbReference type="Pfam" id="PF00753">
    <property type="entry name" value="Lactamase_B"/>
    <property type="match status" value="1"/>
</dbReference>
<gene>
    <name evidence="3" type="ORF">GCM10011494_36390</name>
</gene>
<evidence type="ECO:0000259" key="2">
    <source>
        <dbReference type="SMART" id="SM00849"/>
    </source>
</evidence>
<keyword evidence="4" id="KW-1185">Reference proteome</keyword>
<accession>A0A916X7J3</accession>
<name>A0A916X7J3_9SPHN</name>
<evidence type="ECO:0000313" key="4">
    <source>
        <dbReference type="Proteomes" id="UP000608154"/>
    </source>
</evidence>
<dbReference type="InterPro" id="IPR050855">
    <property type="entry name" value="NDM-1-like"/>
</dbReference>
<dbReference type="AlphaFoldDB" id="A0A916X7J3"/>
<dbReference type="InterPro" id="IPR001279">
    <property type="entry name" value="Metallo-B-lactamas"/>
</dbReference>
<dbReference type="InterPro" id="IPR036866">
    <property type="entry name" value="RibonucZ/Hydroxyglut_hydro"/>
</dbReference>
<reference evidence="3" key="1">
    <citation type="journal article" date="2014" name="Int. J. Syst. Evol. Microbiol.">
        <title>Complete genome sequence of Corynebacterium casei LMG S-19264T (=DSM 44701T), isolated from a smear-ripened cheese.</title>
        <authorList>
            <consortium name="US DOE Joint Genome Institute (JGI-PGF)"/>
            <person name="Walter F."/>
            <person name="Albersmeier A."/>
            <person name="Kalinowski J."/>
            <person name="Ruckert C."/>
        </authorList>
    </citation>
    <scope>NUCLEOTIDE SEQUENCE</scope>
    <source>
        <strain evidence="3">CGMCC 1.15095</strain>
    </source>
</reference>
<reference evidence="3" key="2">
    <citation type="submission" date="2020-09" db="EMBL/GenBank/DDBJ databases">
        <authorList>
            <person name="Sun Q."/>
            <person name="Zhou Y."/>
        </authorList>
    </citation>
    <scope>NUCLEOTIDE SEQUENCE</scope>
    <source>
        <strain evidence="3">CGMCC 1.15095</strain>
    </source>
</reference>
<proteinExistence type="predicted"/>
<dbReference type="SMART" id="SM00849">
    <property type="entry name" value="Lactamase_B"/>
    <property type="match status" value="1"/>
</dbReference>
<organism evidence="3 4">
    <name type="scientific">Novosphingobium endophyticum</name>
    <dbReference type="NCBI Taxonomy" id="1955250"/>
    <lineage>
        <taxon>Bacteria</taxon>
        <taxon>Pseudomonadati</taxon>
        <taxon>Pseudomonadota</taxon>
        <taxon>Alphaproteobacteria</taxon>
        <taxon>Sphingomonadales</taxon>
        <taxon>Sphingomonadaceae</taxon>
        <taxon>Novosphingobium</taxon>
    </lineage>
</organism>